<gene>
    <name evidence="6" type="primary">rpsF</name>
    <name evidence="8" type="ORF">SAMN02745124_02555</name>
</gene>
<evidence type="ECO:0000256" key="2">
    <source>
        <dbReference type="ARBA" id="ARBA00022980"/>
    </source>
</evidence>
<dbReference type="InterPro" id="IPR000529">
    <property type="entry name" value="Ribosomal_bS6"/>
</dbReference>
<dbReference type="CDD" id="cd00473">
    <property type="entry name" value="bS6"/>
    <property type="match status" value="1"/>
</dbReference>
<comment type="similarity">
    <text evidence="1 6">Belongs to the bacterial ribosomal protein bS6 family.</text>
</comment>
<dbReference type="STRING" id="1121409.SAMN02745124_02555"/>
<dbReference type="GO" id="GO:0005737">
    <property type="term" value="C:cytoplasm"/>
    <property type="evidence" value="ECO:0007669"/>
    <property type="project" value="UniProtKB-ARBA"/>
</dbReference>
<dbReference type="OrthoDB" id="9812702at2"/>
<dbReference type="InterPro" id="IPR014717">
    <property type="entry name" value="Transl_elong_EF1B/ribsomal_bS6"/>
</dbReference>
<evidence type="ECO:0000256" key="3">
    <source>
        <dbReference type="ARBA" id="ARBA00023274"/>
    </source>
</evidence>
<keyword evidence="6" id="KW-0699">rRNA-binding</keyword>
<organism evidence="8 9">
    <name type="scientific">Desulfofustis glycolicus DSM 9705</name>
    <dbReference type="NCBI Taxonomy" id="1121409"/>
    <lineage>
        <taxon>Bacteria</taxon>
        <taxon>Pseudomonadati</taxon>
        <taxon>Thermodesulfobacteriota</taxon>
        <taxon>Desulfobulbia</taxon>
        <taxon>Desulfobulbales</taxon>
        <taxon>Desulfocapsaceae</taxon>
        <taxon>Desulfofustis</taxon>
    </lineage>
</organism>
<sequence>MRRYEQVYILRPSLSENEISTAIENTNNIVLGDQGTIIQLDKWGMRKLAYPIKKETQGFYVFCDFAGTPKAVAEIERKFRIDDAVLKYMSVKISDSISDEEIAAAQETAAAKANAADQDDESEDSPVAADDADDSKDTENEDEQ</sequence>
<name>A0A1M5WVD1_9BACT</name>
<evidence type="ECO:0000313" key="9">
    <source>
        <dbReference type="Proteomes" id="UP000184139"/>
    </source>
</evidence>
<evidence type="ECO:0000256" key="4">
    <source>
        <dbReference type="ARBA" id="ARBA00035104"/>
    </source>
</evidence>
<comment type="function">
    <text evidence="4 6">Binds together with bS18 to 16S ribosomal RNA.</text>
</comment>
<evidence type="ECO:0000313" key="8">
    <source>
        <dbReference type="EMBL" id="SHH91565.1"/>
    </source>
</evidence>
<keyword evidence="2 6" id="KW-0689">Ribosomal protein</keyword>
<feature type="compositionally biased region" description="Acidic residues" evidence="7">
    <location>
        <begin position="117"/>
        <end position="144"/>
    </location>
</feature>
<evidence type="ECO:0000256" key="7">
    <source>
        <dbReference type="SAM" id="MobiDB-lite"/>
    </source>
</evidence>
<keyword evidence="3 6" id="KW-0687">Ribonucleoprotein</keyword>
<dbReference type="GO" id="GO:0003735">
    <property type="term" value="F:structural constituent of ribosome"/>
    <property type="evidence" value="ECO:0007669"/>
    <property type="project" value="InterPro"/>
</dbReference>
<dbReference type="Proteomes" id="UP000184139">
    <property type="component" value="Unassembled WGS sequence"/>
</dbReference>
<accession>A0A1M5WVD1</accession>
<dbReference type="EMBL" id="FQXS01000015">
    <property type="protein sequence ID" value="SHH91565.1"/>
    <property type="molecule type" value="Genomic_DNA"/>
</dbReference>
<evidence type="ECO:0000256" key="5">
    <source>
        <dbReference type="ARBA" id="ARBA00035294"/>
    </source>
</evidence>
<feature type="region of interest" description="Disordered" evidence="7">
    <location>
        <begin position="108"/>
        <end position="144"/>
    </location>
</feature>
<dbReference type="PANTHER" id="PTHR21011">
    <property type="entry name" value="MITOCHONDRIAL 28S RIBOSOMAL PROTEIN S6"/>
    <property type="match status" value="1"/>
</dbReference>
<dbReference type="AlphaFoldDB" id="A0A1M5WVD1"/>
<dbReference type="RefSeq" id="WP_073376599.1">
    <property type="nucleotide sequence ID" value="NZ_FQXS01000015.1"/>
</dbReference>
<evidence type="ECO:0000256" key="6">
    <source>
        <dbReference type="HAMAP-Rule" id="MF_00360"/>
    </source>
</evidence>
<keyword evidence="9" id="KW-1185">Reference proteome</keyword>
<dbReference type="GO" id="GO:1990904">
    <property type="term" value="C:ribonucleoprotein complex"/>
    <property type="evidence" value="ECO:0007669"/>
    <property type="project" value="UniProtKB-KW"/>
</dbReference>
<dbReference type="InterPro" id="IPR020814">
    <property type="entry name" value="Ribosomal_S6_plastid/chlpt"/>
</dbReference>
<dbReference type="InterPro" id="IPR035980">
    <property type="entry name" value="Ribosomal_bS6_sf"/>
</dbReference>
<keyword evidence="6" id="KW-0694">RNA-binding</keyword>
<dbReference type="Pfam" id="PF01250">
    <property type="entry name" value="Ribosomal_S6"/>
    <property type="match status" value="1"/>
</dbReference>
<evidence type="ECO:0000256" key="1">
    <source>
        <dbReference type="ARBA" id="ARBA00009512"/>
    </source>
</evidence>
<dbReference type="NCBIfam" id="TIGR00166">
    <property type="entry name" value="S6"/>
    <property type="match status" value="1"/>
</dbReference>
<dbReference type="Gene3D" id="3.30.70.60">
    <property type="match status" value="1"/>
</dbReference>
<reference evidence="8 9" key="1">
    <citation type="submission" date="2016-11" db="EMBL/GenBank/DDBJ databases">
        <authorList>
            <person name="Jaros S."/>
            <person name="Januszkiewicz K."/>
            <person name="Wedrychowicz H."/>
        </authorList>
    </citation>
    <scope>NUCLEOTIDE SEQUENCE [LARGE SCALE GENOMIC DNA]</scope>
    <source>
        <strain evidence="8 9">DSM 9705</strain>
    </source>
</reference>
<proteinExistence type="inferred from homology"/>
<dbReference type="GO" id="GO:0005840">
    <property type="term" value="C:ribosome"/>
    <property type="evidence" value="ECO:0007669"/>
    <property type="project" value="UniProtKB-KW"/>
</dbReference>
<dbReference type="GO" id="GO:0070181">
    <property type="term" value="F:small ribosomal subunit rRNA binding"/>
    <property type="evidence" value="ECO:0007669"/>
    <property type="project" value="TreeGrafter"/>
</dbReference>
<dbReference type="PANTHER" id="PTHR21011:SF1">
    <property type="entry name" value="SMALL RIBOSOMAL SUBUNIT PROTEIN BS6M"/>
    <property type="match status" value="1"/>
</dbReference>
<dbReference type="SUPFAM" id="SSF54995">
    <property type="entry name" value="Ribosomal protein S6"/>
    <property type="match status" value="1"/>
</dbReference>
<protein>
    <recommendedName>
        <fullName evidence="5 6">Small ribosomal subunit protein bS6</fullName>
    </recommendedName>
</protein>
<dbReference type="GO" id="GO:0006412">
    <property type="term" value="P:translation"/>
    <property type="evidence" value="ECO:0007669"/>
    <property type="project" value="UniProtKB-UniRule"/>
</dbReference>
<dbReference type="HAMAP" id="MF_00360">
    <property type="entry name" value="Ribosomal_bS6"/>
    <property type="match status" value="1"/>
</dbReference>